<feature type="transmembrane region" description="Helical" evidence="6">
    <location>
        <begin position="92"/>
        <end position="120"/>
    </location>
</feature>
<dbReference type="InterPro" id="IPR020846">
    <property type="entry name" value="MFS_dom"/>
</dbReference>
<organism evidence="8 9">
    <name type="scientific">Actinoallomurus acaciae</name>
    <dbReference type="NCBI Taxonomy" id="502577"/>
    <lineage>
        <taxon>Bacteria</taxon>
        <taxon>Bacillati</taxon>
        <taxon>Actinomycetota</taxon>
        <taxon>Actinomycetes</taxon>
        <taxon>Streptosporangiales</taxon>
        <taxon>Thermomonosporaceae</taxon>
        <taxon>Actinoallomurus</taxon>
    </lineage>
</organism>
<dbReference type="Gene3D" id="1.20.1250.20">
    <property type="entry name" value="MFS general substrate transporter like domains"/>
    <property type="match status" value="2"/>
</dbReference>
<comment type="subcellular location">
    <subcellularLocation>
        <location evidence="1">Cell membrane</location>
        <topology evidence="1">Multi-pass membrane protein</topology>
    </subcellularLocation>
</comment>
<dbReference type="SUPFAM" id="SSF103473">
    <property type="entry name" value="MFS general substrate transporter"/>
    <property type="match status" value="1"/>
</dbReference>
<evidence type="ECO:0000256" key="3">
    <source>
        <dbReference type="ARBA" id="ARBA00022692"/>
    </source>
</evidence>
<evidence type="ECO:0000256" key="2">
    <source>
        <dbReference type="ARBA" id="ARBA00022475"/>
    </source>
</evidence>
<keyword evidence="5 6" id="KW-0472">Membrane</keyword>
<feature type="transmembrane region" description="Helical" evidence="6">
    <location>
        <begin position="20"/>
        <end position="38"/>
    </location>
</feature>
<dbReference type="EMBL" id="JBHLZP010000032">
    <property type="protein sequence ID" value="MFB9831912.1"/>
    <property type="molecule type" value="Genomic_DNA"/>
</dbReference>
<dbReference type="PANTHER" id="PTHR42688:SF1">
    <property type="entry name" value="BLR5212 PROTEIN"/>
    <property type="match status" value="1"/>
</dbReference>
<dbReference type="Proteomes" id="UP001589627">
    <property type="component" value="Unassembled WGS sequence"/>
</dbReference>
<evidence type="ECO:0000256" key="6">
    <source>
        <dbReference type="SAM" id="Phobius"/>
    </source>
</evidence>
<dbReference type="InterPro" id="IPR036259">
    <property type="entry name" value="MFS_trans_sf"/>
</dbReference>
<keyword evidence="4 6" id="KW-1133">Transmembrane helix</keyword>
<keyword evidence="3 6" id="KW-0812">Transmembrane</keyword>
<evidence type="ECO:0000256" key="4">
    <source>
        <dbReference type="ARBA" id="ARBA00022989"/>
    </source>
</evidence>
<dbReference type="PANTHER" id="PTHR42688">
    <property type="entry name" value="CONSERVED PROTEIN"/>
    <property type="match status" value="1"/>
</dbReference>
<dbReference type="PROSITE" id="PS50850">
    <property type="entry name" value="MFS"/>
    <property type="match status" value="1"/>
</dbReference>
<feature type="transmembrane region" description="Helical" evidence="6">
    <location>
        <begin position="224"/>
        <end position="249"/>
    </location>
</feature>
<proteinExistence type="predicted"/>
<feature type="transmembrane region" description="Helical" evidence="6">
    <location>
        <begin position="346"/>
        <end position="367"/>
    </location>
</feature>
<reference evidence="8 9" key="1">
    <citation type="submission" date="2024-09" db="EMBL/GenBank/DDBJ databases">
        <authorList>
            <person name="Sun Q."/>
            <person name="Mori K."/>
        </authorList>
    </citation>
    <scope>NUCLEOTIDE SEQUENCE [LARGE SCALE GENOMIC DNA]</scope>
    <source>
        <strain evidence="8 9">TBRC 0563</strain>
    </source>
</reference>
<dbReference type="Pfam" id="PF07690">
    <property type="entry name" value="MFS_1"/>
    <property type="match status" value="1"/>
</dbReference>
<evidence type="ECO:0000313" key="8">
    <source>
        <dbReference type="EMBL" id="MFB9831912.1"/>
    </source>
</evidence>
<feature type="transmembrane region" description="Helical" evidence="6">
    <location>
        <begin position="290"/>
        <end position="312"/>
    </location>
</feature>
<dbReference type="RefSeq" id="WP_378196954.1">
    <property type="nucleotide sequence ID" value="NZ_JBHLZP010000032.1"/>
</dbReference>
<comment type="caution">
    <text evidence="8">The sequence shown here is derived from an EMBL/GenBank/DDBJ whole genome shotgun (WGS) entry which is preliminary data.</text>
</comment>
<feature type="transmembrane region" description="Helical" evidence="6">
    <location>
        <begin position="373"/>
        <end position="394"/>
    </location>
</feature>
<name>A0ABV5YA52_9ACTN</name>
<keyword evidence="2" id="KW-1003">Cell membrane</keyword>
<sequence length="404" mass="42352">MTGGRAPDTHRTKAPGASAALKFVLMVGVMSFFADFAYEGSRSIIGQYLKLLGAGAFAISAVTGFGELAGYGLRLISGRLADRTQRYWPVTISGYVLQMSVVPLLALAGSWQVAALLIVLERVGKATRNPPRDAMLSHAAKDLGYGWAFGVHEALDQFGAMFGPLAVALVLTLGRHDYTIAFAALAIPAAITLSLVVAARLFYPRPQDLEAGPAQVGTGGLPRVFWIYLAAGALVAAGFADFPLIAYHFQRAGTVSAGLTPLFYAVAMAVSGVGSLILGRRYDRVGIGILLPLTIVTASFAPLVFLGGFWAALAGVSLWGLGMGVHESIIPAAVAPMVSSNRRASAYGLFTGVYGTAWFVGSLVIGALFTLSLWAAVAFCVATELAAIPLILTVRAGARSRRLR</sequence>
<evidence type="ECO:0000313" key="9">
    <source>
        <dbReference type="Proteomes" id="UP001589627"/>
    </source>
</evidence>
<evidence type="ECO:0000259" key="7">
    <source>
        <dbReference type="PROSITE" id="PS50850"/>
    </source>
</evidence>
<dbReference type="CDD" id="cd17370">
    <property type="entry name" value="MFS_MJ1317_like"/>
    <property type="match status" value="1"/>
</dbReference>
<evidence type="ECO:0000256" key="5">
    <source>
        <dbReference type="ARBA" id="ARBA00023136"/>
    </source>
</evidence>
<gene>
    <name evidence="8" type="ORF">ACFFNX_06890</name>
</gene>
<feature type="domain" description="Major facilitator superfamily (MFS) profile" evidence="7">
    <location>
        <begin position="178"/>
        <end position="404"/>
    </location>
</feature>
<protein>
    <submittedName>
        <fullName evidence="8">MFS transporter</fullName>
    </submittedName>
</protein>
<keyword evidence="9" id="KW-1185">Reference proteome</keyword>
<dbReference type="InterPro" id="IPR052425">
    <property type="entry name" value="Uncharacterized_MFS-type"/>
</dbReference>
<feature type="transmembrane region" description="Helical" evidence="6">
    <location>
        <begin position="180"/>
        <end position="203"/>
    </location>
</feature>
<feature type="transmembrane region" description="Helical" evidence="6">
    <location>
        <begin position="50"/>
        <end position="72"/>
    </location>
</feature>
<accession>A0ABV5YA52</accession>
<feature type="transmembrane region" description="Helical" evidence="6">
    <location>
        <begin position="261"/>
        <end position="278"/>
    </location>
</feature>
<evidence type="ECO:0000256" key="1">
    <source>
        <dbReference type="ARBA" id="ARBA00004651"/>
    </source>
</evidence>
<dbReference type="InterPro" id="IPR011701">
    <property type="entry name" value="MFS"/>
</dbReference>
<feature type="transmembrane region" description="Helical" evidence="6">
    <location>
        <begin position="318"/>
        <end position="339"/>
    </location>
</feature>